<accession>A0A5U7ARQ9</accession>
<name>A0A5U7ARQ9_SALER</name>
<feature type="region of interest" description="Disordered" evidence="1">
    <location>
        <begin position="67"/>
        <end position="87"/>
    </location>
</feature>
<evidence type="ECO:0000313" key="3">
    <source>
        <dbReference type="EMBL" id="ECX9223297.1"/>
    </source>
</evidence>
<organism evidence="2">
    <name type="scientific">Salmonella enterica</name>
    <name type="common">Salmonella choleraesuis</name>
    <dbReference type="NCBI Taxonomy" id="28901"/>
    <lineage>
        <taxon>Bacteria</taxon>
        <taxon>Pseudomonadati</taxon>
        <taxon>Pseudomonadota</taxon>
        <taxon>Gammaproteobacteria</taxon>
        <taxon>Enterobacterales</taxon>
        <taxon>Enterobacteriaceae</taxon>
        <taxon>Salmonella</taxon>
    </lineage>
</organism>
<protein>
    <submittedName>
        <fullName evidence="2">Uncharacterized protein</fullName>
    </submittedName>
</protein>
<proteinExistence type="predicted"/>
<evidence type="ECO:0000256" key="1">
    <source>
        <dbReference type="SAM" id="MobiDB-lite"/>
    </source>
</evidence>
<dbReference type="AlphaFoldDB" id="A0A5U7ARQ9"/>
<gene>
    <name evidence="2" type="ORF">B1G63_14410</name>
    <name evidence="3" type="ORF">F6Y89_01910</name>
</gene>
<reference evidence="2" key="1">
    <citation type="submission" date="2018-07" db="EMBL/GenBank/DDBJ databases">
        <authorList>
            <consortium name="PulseNet: The National Subtyping Network for Foodborne Disease Surveillance"/>
            <person name="Tarr C.L."/>
            <person name="Trees E."/>
            <person name="Katz L.S."/>
            <person name="Carleton-Romer H.A."/>
            <person name="Stroika S."/>
            <person name="Kucerova Z."/>
            <person name="Roache K.F."/>
            <person name="Sabol A.L."/>
            <person name="Besser J."/>
            <person name="Gerner-Smidt P."/>
        </authorList>
    </citation>
    <scope>NUCLEOTIDE SEQUENCE</scope>
    <source>
        <strain evidence="2">PNUSAS008513</strain>
        <strain evidence="3">PNUSAS101274</strain>
    </source>
</reference>
<dbReference type="EMBL" id="AAGRMD010000007">
    <property type="protein sequence ID" value="EBR2006602.1"/>
    <property type="molecule type" value="Genomic_DNA"/>
</dbReference>
<evidence type="ECO:0000313" key="2">
    <source>
        <dbReference type="EMBL" id="EBR2006602.1"/>
    </source>
</evidence>
<comment type="caution">
    <text evidence="2">The sequence shown here is derived from an EMBL/GenBank/DDBJ whole genome shotgun (WGS) entry which is preliminary data.</text>
</comment>
<sequence>MSEKRESQVNQKAISELTTLLRKYASDEHEALGLLAVVAYSLMHSCAAKSFETKEINGEGMRFTRLFNEPQSQPIPPSEPPTGTLLH</sequence>
<dbReference type="EMBL" id="AALBJK010000003">
    <property type="protein sequence ID" value="ECX9223297.1"/>
    <property type="molecule type" value="Genomic_DNA"/>
</dbReference>